<dbReference type="GO" id="GO:0003824">
    <property type="term" value="F:catalytic activity"/>
    <property type="evidence" value="ECO:0007669"/>
    <property type="project" value="InterPro"/>
</dbReference>
<gene>
    <name evidence="3" type="ORF">GF359_02650</name>
</gene>
<dbReference type="Proteomes" id="UP000630660">
    <property type="component" value="Unassembled WGS sequence"/>
</dbReference>
<evidence type="ECO:0000259" key="2">
    <source>
        <dbReference type="PROSITE" id="PS51084"/>
    </source>
</evidence>
<dbReference type="PANTHER" id="PTHR42997:SF1">
    <property type="entry name" value="AP-4-A PHOSPHORYLASE"/>
    <property type="match status" value="1"/>
</dbReference>
<accession>A0A9D5QC32</accession>
<dbReference type="InterPro" id="IPR052908">
    <property type="entry name" value="AP-4-A_phosphorylase"/>
</dbReference>
<dbReference type="PROSITE" id="PS51084">
    <property type="entry name" value="HIT_2"/>
    <property type="match status" value="1"/>
</dbReference>
<dbReference type="InterPro" id="IPR011146">
    <property type="entry name" value="HIT-like"/>
</dbReference>
<evidence type="ECO:0000313" key="4">
    <source>
        <dbReference type="Proteomes" id="UP000630660"/>
    </source>
</evidence>
<dbReference type="SUPFAM" id="SSF54197">
    <property type="entry name" value="HIT-like"/>
    <property type="match status" value="1"/>
</dbReference>
<organism evidence="3 4">
    <name type="scientific">candidate division WOR-3 bacterium</name>
    <dbReference type="NCBI Taxonomy" id="2052148"/>
    <lineage>
        <taxon>Bacteria</taxon>
        <taxon>Bacteria division WOR-3</taxon>
    </lineage>
</organism>
<sequence>MCFRFKVPDSLQPIDALKRAVNPDGYNIGTNFGRVAGAEIEDYLHIHVVPRWSWDTNYMPVLTGVKVIS</sequence>
<dbReference type="InterPro" id="IPR036265">
    <property type="entry name" value="HIT-like_sf"/>
</dbReference>
<proteinExistence type="predicted"/>
<comment type="caution">
    <text evidence="1">Lacks conserved residue(s) required for the propagation of feature annotation.</text>
</comment>
<dbReference type="AlphaFoldDB" id="A0A9D5QC32"/>
<protein>
    <recommendedName>
        <fullName evidence="2">HIT domain-containing protein</fullName>
    </recommendedName>
</protein>
<dbReference type="Gene3D" id="3.30.428.10">
    <property type="entry name" value="HIT-like"/>
    <property type="match status" value="1"/>
</dbReference>
<name>A0A9D5QC32_UNCW3</name>
<evidence type="ECO:0000256" key="1">
    <source>
        <dbReference type="PROSITE-ProRule" id="PRU00464"/>
    </source>
</evidence>
<reference evidence="3" key="1">
    <citation type="submission" date="2019-11" db="EMBL/GenBank/DDBJ databases">
        <title>Microbial mats filling the niche in hypersaline microbial mats.</title>
        <authorList>
            <person name="Wong H.L."/>
            <person name="Macleod F.I."/>
            <person name="White R.A. III"/>
            <person name="Burns B.P."/>
        </authorList>
    </citation>
    <scope>NUCLEOTIDE SEQUENCE</scope>
    <source>
        <strain evidence="3">Bin_327</strain>
    </source>
</reference>
<comment type="caution">
    <text evidence="3">The sequence shown here is derived from an EMBL/GenBank/DDBJ whole genome shotgun (WGS) entry which is preliminary data.</text>
</comment>
<evidence type="ECO:0000313" key="3">
    <source>
        <dbReference type="EMBL" id="MBD3364094.1"/>
    </source>
</evidence>
<dbReference type="PANTHER" id="PTHR42997">
    <property type="entry name" value="HIT FAMILY HYDROLASE"/>
    <property type="match status" value="1"/>
</dbReference>
<feature type="domain" description="HIT" evidence="2">
    <location>
        <begin position="1"/>
        <end position="58"/>
    </location>
</feature>
<dbReference type="EMBL" id="WJKJ01000082">
    <property type="protein sequence ID" value="MBD3364094.1"/>
    <property type="molecule type" value="Genomic_DNA"/>
</dbReference>